<dbReference type="Gene3D" id="3.40.1380.10">
    <property type="match status" value="1"/>
</dbReference>
<comment type="similarity">
    <text evidence="2">Belongs to the ATPase gamma chain family.</text>
</comment>
<keyword evidence="9" id="KW-0139">CF(1)</keyword>
<reference evidence="12 13" key="1">
    <citation type="submission" date="2024-07" db="EMBL/GenBank/DDBJ databases">
        <title>Chromosome-level genome assembly of the water stick insect Ranatra chinensis (Heteroptera: Nepidae).</title>
        <authorList>
            <person name="Liu X."/>
        </authorList>
    </citation>
    <scope>NUCLEOTIDE SEQUENCE [LARGE SCALE GENOMIC DNA]</scope>
    <source>
        <strain evidence="12">Cailab_2021Rc</strain>
        <tissue evidence="12">Muscle</tissue>
    </source>
</reference>
<dbReference type="AlphaFoldDB" id="A0ABD0ZFK7"/>
<keyword evidence="10" id="KW-0066">ATP synthesis</keyword>
<dbReference type="EMBL" id="JBFDAA010000003">
    <property type="protein sequence ID" value="KAL1138854.1"/>
    <property type="molecule type" value="Genomic_DNA"/>
</dbReference>
<evidence type="ECO:0000256" key="11">
    <source>
        <dbReference type="ARBA" id="ARBA00031066"/>
    </source>
</evidence>
<keyword evidence="13" id="KW-1185">Reference proteome</keyword>
<dbReference type="GO" id="GO:1902600">
    <property type="term" value="P:proton transmembrane transport"/>
    <property type="evidence" value="ECO:0007669"/>
    <property type="project" value="UniProtKB-KW"/>
</dbReference>
<evidence type="ECO:0000256" key="6">
    <source>
        <dbReference type="ARBA" id="ARBA00023065"/>
    </source>
</evidence>
<evidence type="ECO:0000256" key="2">
    <source>
        <dbReference type="ARBA" id="ARBA00007681"/>
    </source>
</evidence>
<dbReference type="InterPro" id="IPR000131">
    <property type="entry name" value="ATP_synth_F1_gsu"/>
</dbReference>
<keyword evidence="8" id="KW-0472">Membrane</keyword>
<dbReference type="SUPFAM" id="SSF52943">
    <property type="entry name" value="ATP synthase (F1-ATPase), gamma subunit"/>
    <property type="match status" value="1"/>
</dbReference>
<dbReference type="CDD" id="cd12151">
    <property type="entry name" value="F1-ATPase_gamma"/>
    <property type="match status" value="1"/>
</dbReference>
<keyword evidence="5" id="KW-0999">Mitochondrion inner membrane</keyword>
<dbReference type="GO" id="GO:0005743">
    <property type="term" value="C:mitochondrial inner membrane"/>
    <property type="evidence" value="ECO:0007669"/>
    <property type="project" value="UniProtKB-SubCell"/>
</dbReference>
<dbReference type="FunFam" id="3.40.1380.10:FF:000003">
    <property type="entry name" value="ATP synthase subunit gamma"/>
    <property type="match status" value="1"/>
</dbReference>
<evidence type="ECO:0000256" key="5">
    <source>
        <dbReference type="ARBA" id="ARBA00022792"/>
    </source>
</evidence>
<accession>A0ABD0ZFK7</accession>
<evidence type="ECO:0000256" key="8">
    <source>
        <dbReference type="ARBA" id="ARBA00023136"/>
    </source>
</evidence>
<dbReference type="Proteomes" id="UP001558652">
    <property type="component" value="Unassembled WGS sequence"/>
</dbReference>
<dbReference type="PANTHER" id="PTHR11693:SF22">
    <property type="entry name" value="ATP SYNTHASE SUBUNIT GAMMA, MITOCHONDRIAL"/>
    <property type="match status" value="1"/>
</dbReference>
<name>A0ABD0ZFK7_9HEMI</name>
<comment type="subcellular location">
    <subcellularLocation>
        <location evidence="1">Mitochondrion inner membrane</location>
        <topology evidence="1">Peripheral membrane protein</topology>
    </subcellularLocation>
</comment>
<dbReference type="Pfam" id="PF00231">
    <property type="entry name" value="ATP-synt"/>
    <property type="match status" value="1"/>
</dbReference>
<dbReference type="GO" id="GO:0006754">
    <property type="term" value="P:ATP biosynthetic process"/>
    <property type="evidence" value="ECO:0007669"/>
    <property type="project" value="UniProtKB-KW"/>
</dbReference>
<evidence type="ECO:0000256" key="4">
    <source>
        <dbReference type="ARBA" id="ARBA00022781"/>
    </source>
</evidence>
<sequence length="256" mass="28793">MNIQKITSTMKMVSVSKFLKAEHYLSSARPLGEAALYFYNLAEIRADPRKHKNVVITCTSDRGLCGSMNAKVCRSANLILNSHKNLYDLICIGEKSKYFLGLEHGEKMILVVNGIGIGIPTFLDASLIASKLLEYKFTYGNIIYCRFNNLLSFKVSQLDLYGMPLLMSTPFFYQYDLDDRHDLLSFIEFTTAALIYYCLIETYITELAARIQTMTNSSKNAAELGKKLNVVYNRKRQAAVTLDLIDIVSGAAVVTK</sequence>
<keyword evidence="7" id="KW-0496">Mitochondrion</keyword>
<dbReference type="PRINTS" id="PR00126">
    <property type="entry name" value="ATPASEGAMMA"/>
</dbReference>
<keyword evidence="4" id="KW-0375">Hydrogen ion transport</keyword>
<evidence type="ECO:0000256" key="10">
    <source>
        <dbReference type="ARBA" id="ARBA00023310"/>
    </source>
</evidence>
<comment type="caution">
    <text evidence="12">The sequence shown here is derived from an EMBL/GenBank/DDBJ whole genome shotgun (WGS) entry which is preliminary data.</text>
</comment>
<dbReference type="PANTHER" id="PTHR11693">
    <property type="entry name" value="ATP SYNTHASE GAMMA CHAIN"/>
    <property type="match status" value="1"/>
</dbReference>
<evidence type="ECO:0000313" key="13">
    <source>
        <dbReference type="Proteomes" id="UP001558652"/>
    </source>
</evidence>
<evidence type="ECO:0000256" key="9">
    <source>
        <dbReference type="ARBA" id="ARBA00023196"/>
    </source>
</evidence>
<evidence type="ECO:0000313" key="12">
    <source>
        <dbReference type="EMBL" id="KAL1138854.1"/>
    </source>
</evidence>
<protein>
    <recommendedName>
        <fullName evidence="11">F-ATPase gamma subunit</fullName>
    </recommendedName>
</protein>
<proteinExistence type="inferred from homology"/>
<dbReference type="InterPro" id="IPR035968">
    <property type="entry name" value="ATP_synth_F1_ATPase_gsu"/>
</dbReference>
<keyword evidence="3" id="KW-0813">Transport</keyword>
<evidence type="ECO:0000256" key="7">
    <source>
        <dbReference type="ARBA" id="ARBA00023128"/>
    </source>
</evidence>
<evidence type="ECO:0000256" key="1">
    <source>
        <dbReference type="ARBA" id="ARBA00004637"/>
    </source>
</evidence>
<evidence type="ECO:0000256" key="3">
    <source>
        <dbReference type="ARBA" id="ARBA00022448"/>
    </source>
</evidence>
<keyword evidence="6" id="KW-0406">Ion transport</keyword>
<organism evidence="12 13">
    <name type="scientific">Ranatra chinensis</name>
    <dbReference type="NCBI Taxonomy" id="642074"/>
    <lineage>
        <taxon>Eukaryota</taxon>
        <taxon>Metazoa</taxon>
        <taxon>Ecdysozoa</taxon>
        <taxon>Arthropoda</taxon>
        <taxon>Hexapoda</taxon>
        <taxon>Insecta</taxon>
        <taxon>Pterygota</taxon>
        <taxon>Neoptera</taxon>
        <taxon>Paraneoptera</taxon>
        <taxon>Hemiptera</taxon>
        <taxon>Heteroptera</taxon>
        <taxon>Panheteroptera</taxon>
        <taxon>Nepomorpha</taxon>
        <taxon>Nepidae</taxon>
        <taxon>Ranatrinae</taxon>
        <taxon>Ranatra</taxon>
    </lineage>
</organism>
<gene>
    <name evidence="12" type="ORF">AAG570_008916</name>
</gene>
<dbReference type="Gene3D" id="1.10.287.80">
    <property type="entry name" value="ATP synthase, gamma subunit, helix hairpin domain"/>
    <property type="match status" value="1"/>
</dbReference>
<dbReference type="GO" id="GO:0045259">
    <property type="term" value="C:proton-transporting ATP synthase complex"/>
    <property type="evidence" value="ECO:0007669"/>
    <property type="project" value="UniProtKB-KW"/>
</dbReference>